<dbReference type="InterPro" id="IPR039315">
    <property type="entry name" value="CheW"/>
</dbReference>
<name>A0A4Q7EFG6_9CYAN</name>
<dbReference type="Gene3D" id="2.40.50.180">
    <property type="entry name" value="CheA-289, Domain 4"/>
    <property type="match status" value="2"/>
</dbReference>
<proteinExistence type="predicted"/>
<dbReference type="Pfam" id="PF01584">
    <property type="entry name" value="CheW"/>
    <property type="match status" value="2"/>
</dbReference>
<dbReference type="SMART" id="SM00260">
    <property type="entry name" value="CheW"/>
    <property type="match status" value="2"/>
</dbReference>
<protein>
    <submittedName>
        <fullName evidence="2">Purine-binding chemotaxis protein CheW</fullName>
    </submittedName>
</protein>
<sequence length="358" mass="38498">MAIAAGANFATLFQQVGFMAYQPYLIFGLSGSRFGIAAAVVQELFLLPALTPIAEATAEMVGILNLRGHIIPVIDLRQRLGRSRQPYTLKHSVILIRLHERSVGVIVDEVDNVEFIAESELAIDVGSHLTTDAEHAVTAGLAKHDSQLITLLNPEALVQGSSMATGTARPEPIDANIEGNEFLAQFSAADQAVLQNRADALINQSESESWVGLTALAIVGLQGERFALNLEVIQEFTQIAQVTPVPCCPPHIVGNMNLRGEILTLIDIRQFVNLDTASTRQQQAVIVRVNDIVAGIIVDAVFDVLYVHPGDVTAVPTAIHATDNAYIRGVVRDNGQTISVLDITQLLTHGELVVDQAA</sequence>
<evidence type="ECO:0000313" key="2">
    <source>
        <dbReference type="EMBL" id="RZM81797.1"/>
    </source>
</evidence>
<dbReference type="PANTHER" id="PTHR22617">
    <property type="entry name" value="CHEMOTAXIS SENSOR HISTIDINE KINASE-RELATED"/>
    <property type="match status" value="1"/>
</dbReference>
<dbReference type="PROSITE" id="PS50851">
    <property type="entry name" value="CHEW"/>
    <property type="match status" value="2"/>
</dbReference>
<feature type="domain" description="CheW-like" evidence="1">
    <location>
        <begin position="21"/>
        <end position="163"/>
    </location>
</feature>
<keyword evidence="3" id="KW-1185">Reference proteome</keyword>
<feature type="domain" description="CheW-like" evidence="1">
    <location>
        <begin position="213"/>
        <end position="352"/>
    </location>
</feature>
<evidence type="ECO:0000259" key="1">
    <source>
        <dbReference type="PROSITE" id="PS50851"/>
    </source>
</evidence>
<dbReference type="OrthoDB" id="9794382at2"/>
<dbReference type="AlphaFoldDB" id="A0A4Q7EFG6"/>
<evidence type="ECO:0000313" key="3">
    <source>
        <dbReference type="Proteomes" id="UP000292459"/>
    </source>
</evidence>
<dbReference type="SUPFAM" id="SSF50341">
    <property type="entry name" value="CheW-like"/>
    <property type="match status" value="2"/>
</dbReference>
<reference evidence="2 3" key="1">
    <citation type="submission" date="2018-11" db="EMBL/GenBank/DDBJ databases">
        <title>Whole genome sequencing of an environmental sample.</title>
        <authorList>
            <person name="Sarangi A.N."/>
            <person name="Singh D."/>
            <person name="Tripathy S."/>
        </authorList>
    </citation>
    <scope>NUCLEOTIDE SEQUENCE [LARGE SCALE GENOMIC DNA]</scope>
    <source>
        <strain evidence="2 3">Lakshadweep</strain>
    </source>
</reference>
<dbReference type="InterPro" id="IPR036061">
    <property type="entry name" value="CheW-like_dom_sf"/>
</dbReference>
<dbReference type="EMBL" id="QVFV01000001">
    <property type="protein sequence ID" value="RZM81797.1"/>
    <property type="molecule type" value="Genomic_DNA"/>
</dbReference>
<dbReference type="GO" id="GO:0005829">
    <property type="term" value="C:cytosol"/>
    <property type="evidence" value="ECO:0007669"/>
    <property type="project" value="TreeGrafter"/>
</dbReference>
<dbReference type="PANTHER" id="PTHR22617:SF23">
    <property type="entry name" value="CHEMOTAXIS PROTEIN CHEW"/>
    <property type="match status" value="1"/>
</dbReference>
<accession>A0A4Q7EFG6</accession>
<gene>
    <name evidence="2" type="ORF">DYY88_00490</name>
</gene>
<dbReference type="InterPro" id="IPR002545">
    <property type="entry name" value="CheW-lke_dom"/>
</dbReference>
<dbReference type="Proteomes" id="UP000292459">
    <property type="component" value="Unassembled WGS sequence"/>
</dbReference>
<organism evidence="2 3">
    <name type="scientific">Leptolyngbya iicbica LK</name>
    <dbReference type="NCBI Taxonomy" id="2294035"/>
    <lineage>
        <taxon>Bacteria</taxon>
        <taxon>Bacillati</taxon>
        <taxon>Cyanobacteriota</taxon>
        <taxon>Cyanophyceae</taxon>
        <taxon>Leptolyngbyales</taxon>
        <taxon>Leptolyngbyaceae</taxon>
        <taxon>Leptolyngbya group</taxon>
        <taxon>Leptolyngbya</taxon>
        <taxon>Leptolyngbya iicbica</taxon>
    </lineage>
</organism>
<comment type="caution">
    <text evidence="2">The sequence shown here is derived from an EMBL/GenBank/DDBJ whole genome shotgun (WGS) entry which is preliminary data.</text>
</comment>
<dbReference type="GO" id="GO:0006935">
    <property type="term" value="P:chemotaxis"/>
    <property type="evidence" value="ECO:0007669"/>
    <property type="project" value="InterPro"/>
</dbReference>
<dbReference type="Gene3D" id="2.30.30.40">
    <property type="entry name" value="SH3 Domains"/>
    <property type="match status" value="2"/>
</dbReference>
<dbReference type="GO" id="GO:0007165">
    <property type="term" value="P:signal transduction"/>
    <property type="evidence" value="ECO:0007669"/>
    <property type="project" value="InterPro"/>
</dbReference>